<dbReference type="PIRSF" id="PIRSF027109">
    <property type="entry name" value="Golgi_SNARE"/>
    <property type="match status" value="1"/>
</dbReference>
<dbReference type="InterPro" id="IPR023601">
    <property type="entry name" value="Golgi_SNAP_su1"/>
</dbReference>
<dbReference type="GO" id="GO:0048219">
    <property type="term" value="P:inter-Golgi cisterna vesicle-mediated transport"/>
    <property type="evidence" value="ECO:0007669"/>
    <property type="project" value="TreeGrafter"/>
</dbReference>
<dbReference type="STRING" id="5217.A0A4Q1BCC0"/>
<keyword evidence="14" id="KW-1185">Reference proteome</keyword>
<dbReference type="EMBL" id="SDIL01000136">
    <property type="protein sequence ID" value="RXK35446.1"/>
    <property type="molecule type" value="Genomic_DNA"/>
</dbReference>
<dbReference type="GO" id="GO:0005801">
    <property type="term" value="C:cis-Golgi network"/>
    <property type="evidence" value="ECO:0007669"/>
    <property type="project" value="InterPro"/>
</dbReference>
<comment type="similarity">
    <text evidence="2 9">Belongs to the GOSR1 family.</text>
</comment>
<keyword evidence="3 9" id="KW-0813">Transport</keyword>
<sequence>MSTAWDNARRHARALETALGTKLSTYSRLAADISRSAGGSREREDREELDEGEGGYKLVEEEIEELLGKLEQAIDDLMTLINSPSQPPSASMQHAAQRHRDNLDDYRRDFLRTRNNVEAAVARSNLLGSVRKDINDYKSASPSQTDALLADRGRIDSSHRMIDDTLNQAYATREDFAQQRTFLARIDSRLGGVLSQIPGINSLISMIHSRRRRDSIIVACVVAFCVLLLLGYMFGF</sequence>
<evidence type="ECO:0000256" key="11">
    <source>
        <dbReference type="SAM" id="MobiDB-lite"/>
    </source>
</evidence>
<keyword evidence="5 9" id="KW-0653">Protein transport</keyword>
<dbReference type="PANTHER" id="PTHR21094:SF2">
    <property type="entry name" value="GOLGI SNAP RECEPTOR COMPLEX MEMBER 1"/>
    <property type="match status" value="1"/>
</dbReference>
<keyword evidence="8 9" id="KW-0472">Membrane</keyword>
<evidence type="ECO:0000256" key="2">
    <source>
        <dbReference type="ARBA" id="ARBA00008473"/>
    </source>
</evidence>
<protein>
    <recommendedName>
        <fullName evidence="9">Golgi SNAP receptor complex member 1</fullName>
    </recommendedName>
</protein>
<evidence type="ECO:0000313" key="13">
    <source>
        <dbReference type="EMBL" id="RXK35446.1"/>
    </source>
</evidence>
<dbReference type="GO" id="GO:0006888">
    <property type="term" value="P:endoplasmic reticulum to Golgi vesicle-mediated transport"/>
    <property type="evidence" value="ECO:0007669"/>
    <property type="project" value="InterPro"/>
</dbReference>
<evidence type="ECO:0000256" key="6">
    <source>
        <dbReference type="ARBA" id="ARBA00022989"/>
    </source>
</evidence>
<evidence type="ECO:0000256" key="5">
    <source>
        <dbReference type="ARBA" id="ARBA00022927"/>
    </source>
</evidence>
<dbReference type="GO" id="GO:0005797">
    <property type="term" value="C:Golgi medial cisterna"/>
    <property type="evidence" value="ECO:0007669"/>
    <property type="project" value="TreeGrafter"/>
</dbReference>
<dbReference type="InParanoid" id="A0A4Q1BCC0"/>
<evidence type="ECO:0000256" key="1">
    <source>
        <dbReference type="ARBA" id="ARBA00004409"/>
    </source>
</evidence>
<dbReference type="GO" id="GO:0005484">
    <property type="term" value="F:SNAP receptor activity"/>
    <property type="evidence" value="ECO:0007669"/>
    <property type="project" value="TreeGrafter"/>
</dbReference>
<comment type="function">
    <text evidence="9">Involved in transport from the ER to the Golgi apparatus as well as in intra-Golgi transport. It belongs to a super-family of proteins called t-SNAREs or soluble NSF (N-ethylmaleimide-sensitive factor) attachment protein receptor.</text>
</comment>
<keyword evidence="6 12" id="KW-1133">Transmembrane helix</keyword>
<evidence type="ECO:0000313" key="14">
    <source>
        <dbReference type="Proteomes" id="UP000289152"/>
    </source>
</evidence>
<comment type="caution">
    <text evidence="13">The sequence shown here is derived from an EMBL/GenBank/DDBJ whole genome shotgun (WGS) entry which is preliminary data.</text>
</comment>
<keyword evidence="9" id="KW-0931">ER-Golgi transport</keyword>
<gene>
    <name evidence="13" type="ORF">M231_07301</name>
</gene>
<evidence type="ECO:0000256" key="3">
    <source>
        <dbReference type="ARBA" id="ARBA00022448"/>
    </source>
</evidence>
<evidence type="ECO:0000256" key="8">
    <source>
        <dbReference type="ARBA" id="ARBA00023136"/>
    </source>
</evidence>
<keyword evidence="10" id="KW-0175">Coiled coil</keyword>
<dbReference type="PANTHER" id="PTHR21094">
    <property type="entry name" value="GOS-28 SNARE- RELATED"/>
    <property type="match status" value="1"/>
</dbReference>
<dbReference type="GO" id="GO:0000139">
    <property type="term" value="C:Golgi membrane"/>
    <property type="evidence" value="ECO:0007669"/>
    <property type="project" value="UniProtKB-SubCell"/>
</dbReference>
<organism evidence="13 14">
    <name type="scientific">Tremella mesenterica</name>
    <name type="common">Jelly fungus</name>
    <dbReference type="NCBI Taxonomy" id="5217"/>
    <lineage>
        <taxon>Eukaryota</taxon>
        <taxon>Fungi</taxon>
        <taxon>Dikarya</taxon>
        <taxon>Basidiomycota</taxon>
        <taxon>Agaricomycotina</taxon>
        <taxon>Tremellomycetes</taxon>
        <taxon>Tremellales</taxon>
        <taxon>Tremellaceae</taxon>
        <taxon>Tremella</taxon>
    </lineage>
</organism>
<feature type="transmembrane region" description="Helical" evidence="12">
    <location>
        <begin position="216"/>
        <end position="235"/>
    </location>
</feature>
<evidence type="ECO:0000256" key="7">
    <source>
        <dbReference type="ARBA" id="ARBA00023034"/>
    </source>
</evidence>
<dbReference type="GO" id="GO:0031201">
    <property type="term" value="C:SNARE complex"/>
    <property type="evidence" value="ECO:0007669"/>
    <property type="project" value="TreeGrafter"/>
</dbReference>
<proteinExistence type="inferred from homology"/>
<evidence type="ECO:0000256" key="4">
    <source>
        <dbReference type="ARBA" id="ARBA00022692"/>
    </source>
</evidence>
<dbReference type="VEuPathDB" id="FungiDB:TREMEDRAFT_28241"/>
<dbReference type="AlphaFoldDB" id="A0A4Q1BCC0"/>
<accession>A0A4Q1BCC0</accession>
<feature type="region of interest" description="Disordered" evidence="11">
    <location>
        <begin position="33"/>
        <end position="54"/>
    </location>
</feature>
<keyword evidence="4 12" id="KW-0812">Transmembrane</keyword>
<name>A0A4Q1BCC0_TREME</name>
<dbReference type="GO" id="GO:0006906">
    <property type="term" value="P:vesicle fusion"/>
    <property type="evidence" value="ECO:0007669"/>
    <property type="project" value="TreeGrafter"/>
</dbReference>
<dbReference type="Proteomes" id="UP000289152">
    <property type="component" value="Unassembled WGS sequence"/>
</dbReference>
<evidence type="ECO:0000256" key="10">
    <source>
        <dbReference type="SAM" id="Coils"/>
    </source>
</evidence>
<dbReference type="OrthoDB" id="422156at2759"/>
<evidence type="ECO:0000256" key="12">
    <source>
        <dbReference type="SAM" id="Phobius"/>
    </source>
</evidence>
<dbReference type="Pfam" id="PF12352">
    <property type="entry name" value="V-SNARE_C"/>
    <property type="match status" value="1"/>
</dbReference>
<comment type="subunit">
    <text evidence="9">Component of several multiprotein Golgi SNARE complexes.</text>
</comment>
<reference evidence="13 14" key="1">
    <citation type="submission" date="2016-06" db="EMBL/GenBank/DDBJ databases">
        <title>Evolution of pathogenesis and genome organization in the Tremellales.</title>
        <authorList>
            <person name="Cuomo C."/>
            <person name="Litvintseva A."/>
            <person name="Heitman J."/>
            <person name="Chen Y."/>
            <person name="Sun S."/>
            <person name="Springer D."/>
            <person name="Dromer F."/>
            <person name="Young S."/>
            <person name="Zeng Q."/>
            <person name="Chapman S."/>
            <person name="Gujja S."/>
            <person name="Saif S."/>
            <person name="Birren B."/>
        </authorList>
    </citation>
    <scope>NUCLEOTIDE SEQUENCE [LARGE SCALE GENOMIC DNA]</scope>
    <source>
        <strain evidence="13 14">ATCC 28783</strain>
    </source>
</reference>
<dbReference type="GO" id="GO:0015031">
    <property type="term" value="P:protein transport"/>
    <property type="evidence" value="ECO:0007669"/>
    <property type="project" value="UniProtKB-KW"/>
</dbReference>
<keyword evidence="7 9" id="KW-0333">Golgi apparatus</keyword>
<evidence type="ECO:0000256" key="9">
    <source>
        <dbReference type="PIRNR" id="PIRNR027109"/>
    </source>
</evidence>
<feature type="coiled-coil region" evidence="10">
    <location>
        <begin position="56"/>
        <end position="83"/>
    </location>
</feature>
<comment type="subcellular location">
    <subcellularLocation>
        <location evidence="1">Golgi apparatus membrane</location>
        <topology evidence="1">Single-pass type IV membrane protein</topology>
    </subcellularLocation>
</comment>